<dbReference type="AlphaFoldDB" id="A0A7M5UAA4"/>
<dbReference type="EnsemblMetazoa" id="CLYHEMT008148.1">
    <property type="protein sequence ID" value="CLYHEMP008148.1"/>
    <property type="gene ID" value="CLYHEMG008148"/>
</dbReference>
<dbReference type="SMART" id="SM00132">
    <property type="entry name" value="LIM"/>
    <property type="match status" value="3"/>
</dbReference>
<evidence type="ECO:0000256" key="4">
    <source>
        <dbReference type="ARBA" id="ARBA00023038"/>
    </source>
</evidence>
<evidence type="ECO:0000256" key="3">
    <source>
        <dbReference type="ARBA" id="ARBA00022833"/>
    </source>
</evidence>
<dbReference type="GeneID" id="136814222"/>
<evidence type="ECO:0000256" key="5">
    <source>
        <dbReference type="PROSITE-ProRule" id="PRU00125"/>
    </source>
</evidence>
<evidence type="ECO:0000259" key="6">
    <source>
        <dbReference type="PROSITE" id="PS50023"/>
    </source>
</evidence>
<organism evidence="7 8">
    <name type="scientific">Clytia hemisphaerica</name>
    <dbReference type="NCBI Taxonomy" id="252671"/>
    <lineage>
        <taxon>Eukaryota</taxon>
        <taxon>Metazoa</taxon>
        <taxon>Cnidaria</taxon>
        <taxon>Hydrozoa</taxon>
        <taxon>Hydroidolina</taxon>
        <taxon>Leptothecata</taxon>
        <taxon>Obeliida</taxon>
        <taxon>Clytiidae</taxon>
        <taxon>Clytia</taxon>
    </lineage>
</organism>
<dbReference type="SUPFAM" id="SSF57716">
    <property type="entry name" value="Glucocorticoid receptor-like (DNA-binding domain)"/>
    <property type="match status" value="2"/>
</dbReference>
<sequence>MDCAKCNQPIKLLKVDNNGKSYHTGCFTCEACKGSLKNRKVESLAGNLYHVDCFNQISDVICGRCQKIVTGVAMDHGGKCYHEECFTCKMCKESIEGKKFFFEGGEFYDEKCYKSQHSLVCDICLFEIDGTDVRYVTYFEKFIHHECFTCTSCNKPLSTAEKFRDVKTTVKGALICMPCSQKAPVRRTKMRFNQFNGL</sequence>
<evidence type="ECO:0000313" key="8">
    <source>
        <dbReference type="Proteomes" id="UP000594262"/>
    </source>
</evidence>
<dbReference type="Proteomes" id="UP000594262">
    <property type="component" value="Unplaced"/>
</dbReference>
<dbReference type="PROSITE" id="PS50023">
    <property type="entry name" value="LIM_DOMAIN_2"/>
    <property type="match status" value="1"/>
</dbReference>
<keyword evidence="2" id="KW-0677">Repeat</keyword>
<dbReference type="OrthoDB" id="25414at2759"/>
<feature type="domain" description="LIM zinc-binding" evidence="6">
    <location>
        <begin position="60"/>
        <end position="119"/>
    </location>
</feature>
<dbReference type="CDD" id="cd08368">
    <property type="entry name" value="LIM"/>
    <property type="match status" value="1"/>
</dbReference>
<dbReference type="PANTHER" id="PTHR24205:SF16">
    <property type="entry name" value="GH01042P-RELATED"/>
    <property type="match status" value="1"/>
</dbReference>
<evidence type="ECO:0000256" key="2">
    <source>
        <dbReference type="ARBA" id="ARBA00022737"/>
    </source>
</evidence>
<accession>A0A7M5UAA4</accession>
<keyword evidence="1 5" id="KW-0479">Metal-binding</keyword>
<dbReference type="PROSITE" id="PS00478">
    <property type="entry name" value="LIM_DOMAIN_1"/>
    <property type="match status" value="2"/>
</dbReference>
<dbReference type="InterPro" id="IPR001781">
    <property type="entry name" value="Znf_LIM"/>
</dbReference>
<keyword evidence="4 5" id="KW-0440">LIM domain</keyword>
<dbReference type="GO" id="GO:0046872">
    <property type="term" value="F:metal ion binding"/>
    <property type="evidence" value="ECO:0007669"/>
    <property type="project" value="UniProtKB-KW"/>
</dbReference>
<dbReference type="Pfam" id="PF00412">
    <property type="entry name" value="LIM"/>
    <property type="match status" value="2"/>
</dbReference>
<proteinExistence type="predicted"/>
<dbReference type="PANTHER" id="PTHR24205">
    <property type="entry name" value="FOUR AND A HALF LIM DOMAINS PROTEIN"/>
    <property type="match status" value="1"/>
</dbReference>
<protein>
    <recommendedName>
        <fullName evidence="6">LIM zinc-binding domain-containing protein</fullName>
    </recommendedName>
</protein>
<evidence type="ECO:0000313" key="7">
    <source>
        <dbReference type="EnsemblMetazoa" id="CLYHEMP008148.1"/>
    </source>
</evidence>
<reference evidence="7" key="1">
    <citation type="submission" date="2021-01" db="UniProtKB">
        <authorList>
            <consortium name="EnsemblMetazoa"/>
        </authorList>
    </citation>
    <scope>IDENTIFICATION</scope>
</reference>
<evidence type="ECO:0000256" key="1">
    <source>
        <dbReference type="ARBA" id="ARBA00022723"/>
    </source>
</evidence>
<dbReference type="RefSeq" id="XP_066926839.1">
    <property type="nucleotide sequence ID" value="XM_067070738.1"/>
</dbReference>
<name>A0A7M5UAA4_9CNID</name>
<dbReference type="Gene3D" id="2.10.110.10">
    <property type="entry name" value="Cysteine Rich Protein"/>
    <property type="match status" value="3"/>
</dbReference>
<keyword evidence="8" id="KW-1185">Reference proteome</keyword>
<keyword evidence="3 5" id="KW-0862">Zinc</keyword>